<dbReference type="EMBL" id="JAVXUO010001805">
    <property type="protein sequence ID" value="KAK2978969.1"/>
    <property type="molecule type" value="Genomic_DNA"/>
</dbReference>
<reference evidence="5" key="1">
    <citation type="submission" date="2022-12" db="EMBL/GenBank/DDBJ databases">
        <title>Draft genome assemblies for two species of Escallonia (Escalloniales).</title>
        <authorList>
            <person name="Chanderbali A."/>
            <person name="Dervinis C."/>
            <person name="Anghel I."/>
            <person name="Soltis D."/>
            <person name="Soltis P."/>
            <person name="Zapata F."/>
        </authorList>
    </citation>
    <scope>NUCLEOTIDE SEQUENCE</scope>
    <source>
        <strain evidence="5">UCBG92.1500</strain>
        <tissue evidence="5">Leaf</tissue>
    </source>
</reference>
<keyword evidence="1 3" id="KW-0479">Metal-binding</keyword>
<dbReference type="Proteomes" id="UP001187471">
    <property type="component" value="Unassembled WGS sequence"/>
</dbReference>
<dbReference type="PANTHER" id="PTHR47990">
    <property type="entry name" value="2-OXOGLUTARATE (2OG) AND FE(II)-DEPENDENT OXYGENASE SUPERFAMILY PROTEIN-RELATED"/>
    <property type="match status" value="1"/>
</dbReference>
<dbReference type="Pfam" id="PF14226">
    <property type="entry name" value="DIOX_N"/>
    <property type="match status" value="1"/>
</dbReference>
<dbReference type="InterPro" id="IPR005123">
    <property type="entry name" value="Oxoglu/Fe-dep_dioxygenase_dom"/>
</dbReference>
<dbReference type="InterPro" id="IPR044861">
    <property type="entry name" value="IPNS-like_FE2OG_OXY"/>
</dbReference>
<feature type="domain" description="Fe2OG dioxygenase" evidence="4">
    <location>
        <begin position="180"/>
        <end position="281"/>
    </location>
</feature>
<comment type="similarity">
    <text evidence="3">Belongs to the iron/ascorbate-dependent oxidoreductase family.</text>
</comment>
<evidence type="ECO:0000313" key="6">
    <source>
        <dbReference type="Proteomes" id="UP001187471"/>
    </source>
</evidence>
<dbReference type="PROSITE" id="PS51471">
    <property type="entry name" value="FE2OG_OXY"/>
    <property type="match status" value="1"/>
</dbReference>
<organism evidence="5 6">
    <name type="scientific">Escallonia rubra</name>
    <dbReference type="NCBI Taxonomy" id="112253"/>
    <lineage>
        <taxon>Eukaryota</taxon>
        <taxon>Viridiplantae</taxon>
        <taxon>Streptophyta</taxon>
        <taxon>Embryophyta</taxon>
        <taxon>Tracheophyta</taxon>
        <taxon>Spermatophyta</taxon>
        <taxon>Magnoliopsida</taxon>
        <taxon>eudicotyledons</taxon>
        <taxon>Gunneridae</taxon>
        <taxon>Pentapetalae</taxon>
        <taxon>asterids</taxon>
        <taxon>campanulids</taxon>
        <taxon>Escalloniales</taxon>
        <taxon>Escalloniaceae</taxon>
        <taxon>Escallonia</taxon>
    </lineage>
</organism>
<evidence type="ECO:0000256" key="1">
    <source>
        <dbReference type="ARBA" id="ARBA00022723"/>
    </source>
</evidence>
<dbReference type="InterPro" id="IPR050231">
    <property type="entry name" value="Iron_ascorbate_oxido_reductase"/>
</dbReference>
<dbReference type="GO" id="GO:0016705">
    <property type="term" value="F:oxidoreductase activity, acting on paired donors, with incorporation or reduction of molecular oxygen"/>
    <property type="evidence" value="ECO:0007669"/>
    <property type="project" value="UniProtKB-ARBA"/>
</dbReference>
<evidence type="ECO:0000313" key="5">
    <source>
        <dbReference type="EMBL" id="KAK2978969.1"/>
    </source>
</evidence>
<sequence>MADCDAAPALQANEVNDVPVIDLSILSAAYLVAEIRDACENWGVFQVINHGVPLELQAKFELVMKKFFAQPVAEKRKLRKDVDVENPYDYGYEEFVENVDDWKEVFDFPLEKETMMPASTGDGERDMRELIHSWPEYPPNFREACEEYGREMEKLSYRLMELICLSLGVQRQRLNGFFKDHCNMGRIIHCPPCPTPHAALGTHRHTDVGALTVLSQDDVGGLEVLRRDGEWVQVKFIPNAYVVNVGDMLEVWSNKKYQSLVHRAKVNSERERFSVPFFFNPALYVVVEPLEELTDEENHAKYRALHWGKYYGSRKYGNFKNPDMDVLRLNNFMVSE</sequence>
<dbReference type="PRINTS" id="PR00682">
    <property type="entry name" value="IPNSYNTHASE"/>
</dbReference>
<evidence type="ECO:0000259" key="4">
    <source>
        <dbReference type="PROSITE" id="PS51471"/>
    </source>
</evidence>
<evidence type="ECO:0000256" key="2">
    <source>
        <dbReference type="ARBA" id="ARBA00023004"/>
    </source>
</evidence>
<name>A0AA88R6A3_9ASTE</name>
<dbReference type="SUPFAM" id="SSF51197">
    <property type="entry name" value="Clavaminate synthase-like"/>
    <property type="match status" value="1"/>
</dbReference>
<proteinExistence type="inferred from homology"/>
<protein>
    <recommendedName>
        <fullName evidence="4">Fe2OG dioxygenase domain-containing protein</fullName>
    </recommendedName>
</protein>
<keyword evidence="2 3" id="KW-0408">Iron</keyword>
<dbReference type="AlphaFoldDB" id="A0AA88R6A3"/>
<gene>
    <name evidence="5" type="ORF">RJ640_017533</name>
</gene>
<keyword evidence="3" id="KW-0560">Oxidoreductase</keyword>
<dbReference type="FunFam" id="2.60.120.330:FF:000012">
    <property type="entry name" value="Gibberellin 20 oxidase 1"/>
    <property type="match status" value="1"/>
</dbReference>
<evidence type="ECO:0000256" key="3">
    <source>
        <dbReference type="RuleBase" id="RU003682"/>
    </source>
</evidence>
<comment type="caution">
    <text evidence="5">The sequence shown here is derived from an EMBL/GenBank/DDBJ whole genome shotgun (WGS) entry which is preliminary data.</text>
</comment>
<keyword evidence="6" id="KW-1185">Reference proteome</keyword>
<dbReference type="GO" id="GO:0046872">
    <property type="term" value="F:metal ion binding"/>
    <property type="evidence" value="ECO:0007669"/>
    <property type="project" value="UniProtKB-KW"/>
</dbReference>
<dbReference type="InterPro" id="IPR026992">
    <property type="entry name" value="DIOX_N"/>
</dbReference>
<dbReference type="Pfam" id="PF03171">
    <property type="entry name" value="2OG-FeII_Oxy"/>
    <property type="match status" value="1"/>
</dbReference>
<dbReference type="Gene3D" id="2.60.120.330">
    <property type="entry name" value="B-lactam Antibiotic, Isopenicillin N Synthase, Chain"/>
    <property type="match status" value="1"/>
</dbReference>
<dbReference type="InterPro" id="IPR027443">
    <property type="entry name" value="IPNS-like_sf"/>
</dbReference>
<accession>A0AA88R6A3</accession>